<dbReference type="AlphaFoldDB" id="A0A9Q1F621"/>
<evidence type="ECO:0000256" key="1">
    <source>
        <dbReference type="SAM" id="MobiDB-lite"/>
    </source>
</evidence>
<accession>A0A9Q1F621</accession>
<evidence type="ECO:0000313" key="2">
    <source>
        <dbReference type="EMBL" id="KAJ8351872.1"/>
    </source>
</evidence>
<name>A0A9Q1F621_SYNKA</name>
<gene>
    <name evidence="2" type="ORF">SKAU_G00233480</name>
</gene>
<proteinExistence type="predicted"/>
<dbReference type="EMBL" id="JAINUF010000008">
    <property type="protein sequence ID" value="KAJ8351872.1"/>
    <property type="molecule type" value="Genomic_DNA"/>
</dbReference>
<feature type="region of interest" description="Disordered" evidence="1">
    <location>
        <begin position="43"/>
        <end position="120"/>
    </location>
</feature>
<sequence length="329" mass="35922">MSAETRATAGLVNPLRELEAAERGADLPAPCYCLGLNSWARDRSRIGSSGKPSEDPLSPSTMSRPSRGAHGGKRSRKAARLTGPLQGLPPTVLNGRERAGRVGPSNPPQSRPNKPSSSCPGQEGFVAQGFKGCFCVYELRFRHKQAYSECLLVTASLSCPSADLGGHLLAWLPNCTATAPGLRGQRELLFSREAGEQPADRNTARTPPESFHHLTKKRLSWLCHSQLHNASYPREPLFSLTLLHVLSAPLHGLANAFVFGLDRHTWGQLSLTGIQLALHSRLCDRTQIREYHPGAVHYMPADEVGFTDSDDDTNVLFFSQDMALKDRVP</sequence>
<comment type="caution">
    <text evidence="2">The sequence shown here is derived from an EMBL/GenBank/DDBJ whole genome shotgun (WGS) entry which is preliminary data.</text>
</comment>
<keyword evidence="3" id="KW-1185">Reference proteome</keyword>
<dbReference type="Proteomes" id="UP001152622">
    <property type="component" value="Chromosome 8"/>
</dbReference>
<evidence type="ECO:0000313" key="3">
    <source>
        <dbReference type="Proteomes" id="UP001152622"/>
    </source>
</evidence>
<protein>
    <submittedName>
        <fullName evidence="2">Uncharacterized protein</fullName>
    </submittedName>
</protein>
<feature type="compositionally biased region" description="Basic residues" evidence="1">
    <location>
        <begin position="70"/>
        <end position="79"/>
    </location>
</feature>
<organism evidence="2 3">
    <name type="scientific">Synaphobranchus kaupii</name>
    <name type="common">Kaup's arrowtooth eel</name>
    <dbReference type="NCBI Taxonomy" id="118154"/>
    <lineage>
        <taxon>Eukaryota</taxon>
        <taxon>Metazoa</taxon>
        <taxon>Chordata</taxon>
        <taxon>Craniata</taxon>
        <taxon>Vertebrata</taxon>
        <taxon>Euteleostomi</taxon>
        <taxon>Actinopterygii</taxon>
        <taxon>Neopterygii</taxon>
        <taxon>Teleostei</taxon>
        <taxon>Anguilliformes</taxon>
        <taxon>Synaphobranchidae</taxon>
        <taxon>Synaphobranchus</taxon>
    </lineage>
</organism>
<feature type="compositionally biased region" description="Polar residues" evidence="1">
    <location>
        <begin position="111"/>
        <end position="120"/>
    </location>
</feature>
<dbReference type="OrthoDB" id="100006at2759"/>
<reference evidence="2" key="1">
    <citation type="journal article" date="2023" name="Science">
        <title>Genome structures resolve the early diversification of teleost fishes.</title>
        <authorList>
            <person name="Parey E."/>
            <person name="Louis A."/>
            <person name="Montfort J."/>
            <person name="Bouchez O."/>
            <person name="Roques C."/>
            <person name="Iampietro C."/>
            <person name="Lluch J."/>
            <person name="Castinel A."/>
            <person name="Donnadieu C."/>
            <person name="Desvignes T."/>
            <person name="Floi Bucao C."/>
            <person name="Jouanno E."/>
            <person name="Wen M."/>
            <person name="Mejri S."/>
            <person name="Dirks R."/>
            <person name="Jansen H."/>
            <person name="Henkel C."/>
            <person name="Chen W.J."/>
            <person name="Zahm M."/>
            <person name="Cabau C."/>
            <person name="Klopp C."/>
            <person name="Thompson A.W."/>
            <person name="Robinson-Rechavi M."/>
            <person name="Braasch I."/>
            <person name="Lecointre G."/>
            <person name="Bobe J."/>
            <person name="Postlethwait J.H."/>
            <person name="Berthelot C."/>
            <person name="Roest Crollius H."/>
            <person name="Guiguen Y."/>
        </authorList>
    </citation>
    <scope>NUCLEOTIDE SEQUENCE</scope>
    <source>
        <strain evidence="2">WJC10195</strain>
    </source>
</reference>